<dbReference type="RefSeq" id="WP_091539255.1">
    <property type="nucleotide sequence ID" value="NZ_FONY01000003.1"/>
</dbReference>
<dbReference type="OrthoDB" id="7263223at2"/>
<reference evidence="2" key="1">
    <citation type="submission" date="2016-10" db="EMBL/GenBank/DDBJ databases">
        <authorList>
            <person name="Varghese N."/>
            <person name="Submissions S."/>
        </authorList>
    </citation>
    <scope>NUCLEOTIDE SEQUENCE [LARGE SCALE GENOMIC DNA]</scope>
    <source>
        <strain>GEY</strain>
        <strain evidence="2">DSM 9560</strain>
    </source>
</reference>
<accession>A0A1I2BI95</accession>
<dbReference type="AlphaFoldDB" id="A0A1I2BI95"/>
<evidence type="ECO:0000313" key="1">
    <source>
        <dbReference type="EMBL" id="SFE55905.1"/>
    </source>
</evidence>
<name>A0A1I2BI95_9BACT</name>
<proteinExistence type="predicted"/>
<evidence type="ECO:0000313" key="2">
    <source>
        <dbReference type="Proteomes" id="UP000199513"/>
    </source>
</evidence>
<dbReference type="Proteomes" id="UP000199513">
    <property type="component" value="Unassembled WGS sequence"/>
</dbReference>
<keyword evidence="2" id="KW-1185">Reference proteome</keyword>
<dbReference type="EMBL" id="FONY01000003">
    <property type="protein sequence ID" value="SFE55905.1"/>
    <property type="molecule type" value="Genomic_DNA"/>
</dbReference>
<protein>
    <recommendedName>
        <fullName evidence="3">Nitrate reductase associated protein</fullName>
    </recommendedName>
</protein>
<dbReference type="InterPro" id="IPR013481">
    <property type="entry name" value="NarM"/>
</dbReference>
<gene>
    <name evidence="1" type="ORF">SAMN04488541_100328</name>
</gene>
<evidence type="ECO:0008006" key="3">
    <source>
        <dbReference type="Google" id="ProtNLM"/>
    </source>
</evidence>
<dbReference type="STRING" id="1003.SAMN04488541_100328"/>
<dbReference type="Pfam" id="PF09655">
    <property type="entry name" value="Nitr_red_assoc"/>
    <property type="match status" value="1"/>
</dbReference>
<dbReference type="NCBIfam" id="TIGR02664">
    <property type="entry name" value="nitr_red_assoc"/>
    <property type="match status" value="1"/>
</dbReference>
<organism evidence="1 2">
    <name type="scientific">Thermoflexibacter ruber</name>
    <dbReference type="NCBI Taxonomy" id="1003"/>
    <lineage>
        <taxon>Bacteria</taxon>
        <taxon>Pseudomonadati</taxon>
        <taxon>Bacteroidota</taxon>
        <taxon>Cytophagia</taxon>
        <taxon>Cytophagales</taxon>
        <taxon>Thermoflexibacteraceae</taxon>
        <taxon>Thermoflexibacter</taxon>
    </lineage>
</organism>
<sequence>MNRPIFFKFETDFIDTLRCIPMQVRFKLDTCGIKLKLAEWAKFSKKEKANLAAMPCKSLESIQVYRNYLQELVFRYTNEQATDLPIDPAPVWANLQAIPPDLVKKLSEVNTFISLTQWQKLTDLQRFALVKLCHSSHESKNFPHALKEFGL</sequence>